<name>A0A1W0WR49_HYPEX</name>
<comment type="function">
    <text evidence="11">Component of the general transcription and DNA repair factor IIH (TFIIH) core complex, which is involved in general and transcription-coupled nucleotide excision repair (NER) of damaged DNA and, when complexed to CAK, in RNA transcription by RNA polymerase II. In NER, TFIIH acts by opening DNA around the lesion to allow the excision of the damaged oligonucleotide and its replacement by a new DNA fragment. In transcription, TFIIH has an essential role in transcription initiation. When the pre-initiation complex (PIC) has been established, TFIIH is required for promoter opening and promoter escape. Phosphorylation of the C-terminal tail (CTD) of the largest subunit of RNA polymerase II by the kinase module CAK controls the initiation of transcription.</text>
</comment>
<keyword evidence="9 11" id="KW-0234">DNA repair</keyword>
<dbReference type="PANTHER" id="PTHR12831:SF0">
    <property type="entry name" value="GENERAL TRANSCRIPTION FACTOR IIH SUBUNIT 3"/>
    <property type="match status" value="1"/>
</dbReference>
<evidence type="ECO:0000256" key="12">
    <source>
        <dbReference type="SAM" id="MobiDB-lite"/>
    </source>
</evidence>
<evidence type="ECO:0000256" key="5">
    <source>
        <dbReference type="ARBA" id="ARBA00022771"/>
    </source>
</evidence>
<dbReference type="GO" id="GO:0008270">
    <property type="term" value="F:zinc ion binding"/>
    <property type="evidence" value="ECO:0007669"/>
    <property type="project" value="UniProtKB-KW"/>
</dbReference>
<dbReference type="GO" id="GO:0006289">
    <property type="term" value="P:nucleotide-excision repair"/>
    <property type="evidence" value="ECO:0007669"/>
    <property type="project" value="UniProtKB-UniRule"/>
</dbReference>
<sequence>MSGLTSLGAAQAGVSSGIESITDLLVVILDLNPIWWSEQLDNGVENGNGPPSQQYGLAPTLDQILIFLNSYLLIHPGNQVVVLGCLHSRSYFLYPPELINMPTDMPSDSRPEAFRIVNHTVQRAIQHILLQTSPDGEPAAGGEEKRETVFVGALSRSLCYIHRMQRESPKGQFVQGRVLVIEAGPDSSSHYMHFINTIFTAQKMNVKIDACVLGEDSILLQQAVDLTGGLYVKVENPGGVVQVLNSVFILDGAERSTMSVPEKIQVDYRAACFCHQKLIEVGYVCSVCLSVFCAFSPMCSTCQSTFKFMTGIKKRKPTDPTSSVPSPSSSSAAVAAVATKKARNGTGPNSNGKA</sequence>
<evidence type="ECO:0000256" key="11">
    <source>
        <dbReference type="RuleBase" id="RU368090"/>
    </source>
</evidence>
<dbReference type="InterPro" id="IPR036465">
    <property type="entry name" value="vWFA_dom_sf"/>
</dbReference>
<dbReference type="GO" id="GO:0006355">
    <property type="term" value="P:regulation of DNA-templated transcription"/>
    <property type="evidence" value="ECO:0007669"/>
    <property type="project" value="InterPro"/>
</dbReference>
<evidence type="ECO:0000256" key="8">
    <source>
        <dbReference type="ARBA" id="ARBA00023163"/>
    </source>
</evidence>
<evidence type="ECO:0000256" key="7">
    <source>
        <dbReference type="ARBA" id="ARBA00023015"/>
    </source>
</evidence>
<evidence type="ECO:0000313" key="13">
    <source>
        <dbReference type="EMBL" id="OQV17681.1"/>
    </source>
</evidence>
<keyword evidence="8 11" id="KW-0804">Transcription</keyword>
<accession>A0A1W0WR49</accession>
<dbReference type="Gene3D" id="3.40.50.410">
    <property type="entry name" value="von Willebrand factor, type A domain"/>
    <property type="match status" value="1"/>
</dbReference>
<keyword evidence="6 11" id="KW-0862">Zinc</keyword>
<dbReference type="OrthoDB" id="17307at2759"/>
<protein>
    <recommendedName>
        <fullName evidence="11">General transcription factor IIH subunit 3</fullName>
    </recommendedName>
    <alternativeName>
        <fullName evidence="11">General transcription factor IIH polypeptide 3</fullName>
    </alternativeName>
</protein>
<keyword evidence="14" id="KW-1185">Reference proteome</keyword>
<keyword evidence="3 11" id="KW-0479">Metal-binding</keyword>
<keyword evidence="5 11" id="KW-0863">Zinc-finger</keyword>
<reference evidence="14" key="1">
    <citation type="submission" date="2017-01" db="EMBL/GenBank/DDBJ databases">
        <title>Comparative genomics of anhydrobiosis in the tardigrade Hypsibius dujardini.</title>
        <authorList>
            <person name="Yoshida Y."/>
            <person name="Koutsovoulos G."/>
            <person name="Laetsch D."/>
            <person name="Stevens L."/>
            <person name="Kumar S."/>
            <person name="Horikawa D."/>
            <person name="Ishino K."/>
            <person name="Komine S."/>
            <person name="Tomita M."/>
            <person name="Blaxter M."/>
            <person name="Arakawa K."/>
        </authorList>
    </citation>
    <scope>NUCLEOTIDE SEQUENCE [LARGE SCALE GENOMIC DNA]</scope>
    <source>
        <strain evidence="14">Z151</strain>
    </source>
</reference>
<dbReference type="EMBL" id="MTYJ01000058">
    <property type="protein sequence ID" value="OQV17681.1"/>
    <property type="molecule type" value="Genomic_DNA"/>
</dbReference>
<dbReference type="AlphaFoldDB" id="A0A1W0WR49"/>
<evidence type="ECO:0000256" key="3">
    <source>
        <dbReference type="ARBA" id="ARBA00022723"/>
    </source>
</evidence>
<dbReference type="Pfam" id="PF03850">
    <property type="entry name" value="Tfb4"/>
    <property type="match status" value="1"/>
</dbReference>
<evidence type="ECO:0000256" key="10">
    <source>
        <dbReference type="ARBA" id="ARBA00023242"/>
    </source>
</evidence>
<dbReference type="PANTHER" id="PTHR12831">
    <property type="entry name" value="TRANSCRIPTION INITIATION FACTOR IIH TFIIH , POLYPEPTIDE 3-RELATED"/>
    <property type="match status" value="1"/>
</dbReference>
<feature type="region of interest" description="Disordered" evidence="12">
    <location>
        <begin position="315"/>
        <end position="354"/>
    </location>
</feature>
<evidence type="ECO:0000256" key="4">
    <source>
        <dbReference type="ARBA" id="ARBA00022763"/>
    </source>
</evidence>
<organism evidence="13 14">
    <name type="scientific">Hypsibius exemplaris</name>
    <name type="common">Freshwater tardigrade</name>
    <dbReference type="NCBI Taxonomy" id="2072580"/>
    <lineage>
        <taxon>Eukaryota</taxon>
        <taxon>Metazoa</taxon>
        <taxon>Ecdysozoa</taxon>
        <taxon>Tardigrada</taxon>
        <taxon>Eutardigrada</taxon>
        <taxon>Parachela</taxon>
        <taxon>Hypsibioidea</taxon>
        <taxon>Hypsibiidae</taxon>
        <taxon>Hypsibius</taxon>
    </lineage>
</organism>
<comment type="similarity">
    <text evidence="2 11">Belongs to the TFB4 family.</text>
</comment>
<dbReference type="InterPro" id="IPR004600">
    <property type="entry name" value="TFIIH_Tfb4/GTF2H3"/>
</dbReference>
<evidence type="ECO:0000256" key="6">
    <source>
        <dbReference type="ARBA" id="ARBA00022833"/>
    </source>
</evidence>
<keyword evidence="4 11" id="KW-0227">DNA damage</keyword>
<comment type="subcellular location">
    <subcellularLocation>
        <location evidence="1 11">Nucleus</location>
    </subcellularLocation>
</comment>
<evidence type="ECO:0000313" key="14">
    <source>
        <dbReference type="Proteomes" id="UP000192578"/>
    </source>
</evidence>
<evidence type="ECO:0000256" key="1">
    <source>
        <dbReference type="ARBA" id="ARBA00004123"/>
    </source>
</evidence>
<comment type="caution">
    <text evidence="13">The sequence shown here is derived from an EMBL/GenBank/DDBJ whole genome shotgun (WGS) entry which is preliminary data.</text>
</comment>
<evidence type="ECO:0000256" key="9">
    <source>
        <dbReference type="ARBA" id="ARBA00023204"/>
    </source>
</evidence>
<gene>
    <name evidence="13" type="ORF">BV898_08303</name>
</gene>
<dbReference type="Proteomes" id="UP000192578">
    <property type="component" value="Unassembled WGS sequence"/>
</dbReference>
<proteinExistence type="inferred from homology"/>
<dbReference type="GO" id="GO:0005675">
    <property type="term" value="C:transcription factor TFIIH holo complex"/>
    <property type="evidence" value="ECO:0007669"/>
    <property type="project" value="UniProtKB-UniRule"/>
</dbReference>
<comment type="subunit">
    <text evidence="11">Part of a TFIID-containing RNA polymerase II pre-initiation complex that is composed of TBP and at least GTF2A1, GTF2A2, GTF2E1, GTF2E2, GTF2F1, GTF2H2, GTF2H3, GTF2H4, GTF2H5, GTF2B, TCEA1, ERCC2, ERCC3, TAF1, TAF2, TAF3, TAF4, TAF5, TAF6, TAF7, TAF8, TAF9, TAF10, TAF11, TAF12 and TAF13. Component of the 7-subunit TFIIH core complex composed of XPB/ERCC3, XPD/ERCC2, GTF2H1, GTF2H2, GTF2H3, GTF2H4 and GTF2H5, which is active in NER. The core complex associates with the 3-subunit CDK-activating kinase (CAK) module composed of CCNH/cyclin H, CDK7 and MNAT1 to form the 10-subunit holoenzyme (holo-TFIIH) active in transcription. Interacts with RARA; the interaction requires prior phosphorylation of RARA on 'Ser-369' which then enhances interaction of RARA with CDK7.</text>
</comment>
<dbReference type="GO" id="GO:0000439">
    <property type="term" value="C:transcription factor TFIIH core complex"/>
    <property type="evidence" value="ECO:0007669"/>
    <property type="project" value="UniProtKB-UniRule"/>
</dbReference>
<evidence type="ECO:0000256" key="2">
    <source>
        <dbReference type="ARBA" id="ARBA00005273"/>
    </source>
</evidence>
<feature type="compositionally biased region" description="Low complexity" evidence="12">
    <location>
        <begin position="319"/>
        <end position="339"/>
    </location>
</feature>
<keyword evidence="10 11" id="KW-0539">Nucleus</keyword>
<keyword evidence="7 11" id="KW-0805">Transcription regulation</keyword>